<comment type="caution">
    <text evidence="1">The sequence shown here is derived from an EMBL/GenBank/DDBJ whole genome shotgun (WGS) entry which is preliminary data.</text>
</comment>
<protein>
    <submittedName>
        <fullName evidence="1">Uncharacterized protein</fullName>
    </submittedName>
</protein>
<dbReference type="Proteomes" id="UP000600918">
    <property type="component" value="Unassembled WGS sequence"/>
</dbReference>
<proteinExistence type="predicted"/>
<reference evidence="1" key="1">
    <citation type="journal article" date="2020" name="G3 (Bethesda)">
        <title>High-Quality Assemblies for Three Invasive Social Wasps from the &lt;i&gt;Vespula&lt;/i&gt; Genus.</title>
        <authorList>
            <person name="Harrop T.W.R."/>
            <person name="Guhlin J."/>
            <person name="McLaughlin G.M."/>
            <person name="Permina E."/>
            <person name="Stockwell P."/>
            <person name="Gilligan J."/>
            <person name="Le Lec M.F."/>
            <person name="Gruber M.A.M."/>
            <person name="Quinn O."/>
            <person name="Lovegrove M."/>
            <person name="Duncan E.J."/>
            <person name="Remnant E.J."/>
            <person name="Van Eeckhoven J."/>
            <person name="Graham B."/>
            <person name="Knapp R.A."/>
            <person name="Langford K.W."/>
            <person name="Kronenberg Z."/>
            <person name="Press M.O."/>
            <person name="Eacker S.M."/>
            <person name="Wilson-Rankin E.E."/>
            <person name="Purcell J."/>
            <person name="Lester P.J."/>
            <person name="Dearden P.K."/>
        </authorList>
    </citation>
    <scope>NUCLEOTIDE SEQUENCE</scope>
    <source>
        <strain evidence="1">Volc-1</strain>
    </source>
</reference>
<name>A0A834UHV0_VESPE</name>
<organism evidence="1 2">
    <name type="scientific">Vespula pensylvanica</name>
    <name type="common">Western yellow jacket</name>
    <name type="synonym">Wasp</name>
    <dbReference type="NCBI Taxonomy" id="30213"/>
    <lineage>
        <taxon>Eukaryota</taxon>
        <taxon>Metazoa</taxon>
        <taxon>Ecdysozoa</taxon>
        <taxon>Arthropoda</taxon>
        <taxon>Hexapoda</taxon>
        <taxon>Insecta</taxon>
        <taxon>Pterygota</taxon>
        <taxon>Neoptera</taxon>
        <taxon>Endopterygota</taxon>
        <taxon>Hymenoptera</taxon>
        <taxon>Apocrita</taxon>
        <taxon>Aculeata</taxon>
        <taxon>Vespoidea</taxon>
        <taxon>Vespidae</taxon>
        <taxon>Vespinae</taxon>
        <taxon>Vespula</taxon>
    </lineage>
</organism>
<evidence type="ECO:0000313" key="1">
    <source>
        <dbReference type="EMBL" id="KAF7439444.1"/>
    </source>
</evidence>
<keyword evidence="2" id="KW-1185">Reference proteome</keyword>
<evidence type="ECO:0000313" key="2">
    <source>
        <dbReference type="Proteomes" id="UP000600918"/>
    </source>
</evidence>
<dbReference type="AlphaFoldDB" id="A0A834UHV0"/>
<sequence length="147" mass="16852">MPWIKCLGGAGGKARRGKPLSVSQPIHLLVKVRRTQKYPRRRESIMTDERTRMRGENTEDNEVNGTRNSLMFVILKLKAIDKNVLQVESIFKTMKKLLELRDALSPPTIYSTIRIFLSETNSTEGTTRKSNKCGNRLLTFFVVIKNK</sequence>
<accession>A0A834UHV0</accession>
<gene>
    <name evidence="1" type="ORF">H0235_001835</name>
</gene>
<dbReference type="EMBL" id="JACSDY010000001">
    <property type="protein sequence ID" value="KAF7439444.1"/>
    <property type="molecule type" value="Genomic_DNA"/>
</dbReference>